<evidence type="ECO:0000256" key="1">
    <source>
        <dbReference type="ARBA" id="ARBA00004701"/>
    </source>
</evidence>
<feature type="binding site" evidence="10">
    <location>
        <begin position="151"/>
        <end position="154"/>
    </location>
    <ligand>
        <name>substrate</name>
    </ligand>
</feature>
<dbReference type="FunFam" id="1.20.5.100:FF:000001">
    <property type="entry name" value="UDP-glucose 6-dehydrogenase"/>
    <property type="match status" value="1"/>
</dbReference>
<dbReference type="InterPro" id="IPR014026">
    <property type="entry name" value="UDP-Glc/GDP-Man_DH_dimer"/>
</dbReference>
<dbReference type="UniPathway" id="UPA00038">
    <property type="reaction ID" value="UER00491"/>
</dbReference>
<feature type="binding site" evidence="11">
    <location>
        <position position="85"/>
    </location>
    <ligand>
        <name>NAD(+)</name>
        <dbReference type="ChEBI" id="CHEBI:57540"/>
    </ligand>
</feature>
<accession>A0A2A4X9D9</accession>
<dbReference type="PANTHER" id="PTHR43750">
    <property type="entry name" value="UDP-GLUCOSE 6-DEHYDROGENASE TUAD"/>
    <property type="match status" value="1"/>
</dbReference>
<feature type="binding site" evidence="11">
    <location>
        <position position="332"/>
    </location>
    <ligand>
        <name>NAD(+)</name>
        <dbReference type="ChEBI" id="CHEBI:57540"/>
    </ligand>
</feature>
<dbReference type="NCBIfam" id="TIGR03026">
    <property type="entry name" value="NDP-sugDHase"/>
    <property type="match status" value="1"/>
</dbReference>
<organism evidence="13 14">
    <name type="scientific">Aerophobetes bacterium</name>
    <dbReference type="NCBI Taxonomy" id="2030807"/>
    <lineage>
        <taxon>Bacteria</taxon>
        <taxon>Candidatus Aerophobota</taxon>
    </lineage>
</organism>
<evidence type="ECO:0000313" key="14">
    <source>
        <dbReference type="Proteomes" id="UP000218775"/>
    </source>
</evidence>
<comment type="caution">
    <text evidence="13">The sequence shown here is derived from an EMBL/GenBank/DDBJ whole genome shotgun (WGS) entry which is preliminary data.</text>
</comment>
<keyword evidence="4 8" id="KW-0560">Oxidoreductase</keyword>
<dbReference type="InterPro" id="IPR036220">
    <property type="entry name" value="UDP-Glc/GDP-Man_DH_C_sf"/>
</dbReference>
<evidence type="ECO:0000256" key="11">
    <source>
        <dbReference type="PIRSR" id="PIRSR500134-3"/>
    </source>
</evidence>
<feature type="binding site" evidence="10">
    <location>
        <position position="259"/>
    </location>
    <ligand>
        <name>substrate</name>
    </ligand>
</feature>
<feature type="domain" description="UDP-glucose/GDP-mannose dehydrogenase C-terminal" evidence="12">
    <location>
        <begin position="318"/>
        <end position="422"/>
    </location>
</feature>
<dbReference type="SMART" id="SM00984">
    <property type="entry name" value="UDPG_MGDP_dh_C"/>
    <property type="match status" value="1"/>
</dbReference>
<dbReference type="GO" id="GO:0006065">
    <property type="term" value="P:UDP-glucuronate biosynthetic process"/>
    <property type="evidence" value="ECO:0007669"/>
    <property type="project" value="UniProtKB-UniPathway"/>
</dbReference>
<dbReference type="InterPro" id="IPR008927">
    <property type="entry name" value="6-PGluconate_DH-like_C_sf"/>
</dbReference>
<dbReference type="AlphaFoldDB" id="A0A2A4X9D9"/>
<evidence type="ECO:0000313" key="13">
    <source>
        <dbReference type="EMBL" id="PCI78759.1"/>
    </source>
</evidence>
<dbReference type="Pfam" id="PF00984">
    <property type="entry name" value="UDPG_MGDP_dh"/>
    <property type="match status" value="1"/>
</dbReference>
<sequence>MKILVVGTGYVGLVTAACFAQMGHYVTALDSNVSKIKMLNEGYLPFYEPFLLEMLKKNKEQERLLFTSTYKTHETFDIAFIATGTPCKASGECDITSVRKALSSIIEHHKYRLPIAIKSTVPVGTNKALTQWLKTEIKQSDLYPILSNPEFLKEGSAIDDCMKPSRIILGINKESDALMMRKLYASFTVNSERILVMDPSSAELVKYASNAMLATRISFMNEMAEVCEKTGANIHLIRKGMGLDERIGSHFLYAGIGYGGSCFPKDLTSLAYLAKSKGVPMPILHAVEQTNVRSKHLFLNKITTYFEKAKLATNITLAIWGLSFKPGTDDIRCAPSVFIIQELLNLGYNLRLYDPEAMDSMKKVFAPSQQVTYCASEYDAALDAHGICLLTEWKQFRSVNFAKLCKKLKNFSFFDARNQYVAASMKKLGFTYYSVGIAATSSSPISMEEKQSIAPV</sequence>
<dbReference type="Gene3D" id="3.40.50.720">
    <property type="entry name" value="NAD(P)-binding Rossmann-like Domain"/>
    <property type="match status" value="2"/>
</dbReference>
<dbReference type="Pfam" id="PF03721">
    <property type="entry name" value="UDPG_MGDP_dh_N"/>
    <property type="match status" value="1"/>
</dbReference>
<dbReference type="PIRSF" id="PIRSF000124">
    <property type="entry name" value="UDPglc_GDPman_dh"/>
    <property type="match status" value="1"/>
</dbReference>
<evidence type="ECO:0000256" key="8">
    <source>
        <dbReference type="PIRNR" id="PIRNR000124"/>
    </source>
</evidence>
<evidence type="ECO:0000256" key="5">
    <source>
        <dbReference type="ARBA" id="ARBA00023027"/>
    </source>
</evidence>
<evidence type="ECO:0000256" key="10">
    <source>
        <dbReference type="PIRSR" id="PIRSR500134-2"/>
    </source>
</evidence>
<feature type="binding site" evidence="11">
    <location>
        <position position="120"/>
    </location>
    <ligand>
        <name>NAD(+)</name>
        <dbReference type="ChEBI" id="CHEBI:57540"/>
    </ligand>
</feature>
<comment type="similarity">
    <text evidence="2 8">Belongs to the UDP-glucose/GDP-mannose dehydrogenase family.</text>
</comment>
<comment type="catalytic activity">
    <reaction evidence="6 8">
        <text>UDP-alpha-D-glucose + 2 NAD(+) + H2O = UDP-alpha-D-glucuronate + 2 NADH + 3 H(+)</text>
        <dbReference type="Rhea" id="RHEA:23596"/>
        <dbReference type="ChEBI" id="CHEBI:15377"/>
        <dbReference type="ChEBI" id="CHEBI:15378"/>
        <dbReference type="ChEBI" id="CHEBI:57540"/>
        <dbReference type="ChEBI" id="CHEBI:57945"/>
        <dbReference type="ChEBI" id="CHEBI:58052"/>
        <dbReference type="ChEBI" id="CHEBI:58885"/>
        <dbReference type="EC" id="1.1.1.22"/>
    </reaction>
</comment>
<feature type="active site" description="Nucleophile" evidence="9">
    <location>
        <position position="262"/>
    </location>
</feature>
<feature type="binding site" evidence="11">
    <location>
        <position position="35"/>
    </location>
    <ligand>
        <name>NAD(+)</name>
        <dbReference type="ChEBI" id="CHEBI:57540"/>
    </ligand>
</feature>
<dbReference type="InterPro" id="IPR017476">
    <property type="entry name" value="UDP-Glc/GDP-Man"/>
</dbReference>
<feature type="binding site" evidence="10">
    <location>
        <position position="325"/>
    </location>
    <ligand>
        <name>substrate</name>
    </ligand>
</feature>
<dbReference type="PROSITE" id="PS51257">
    <property type="entry name" value="PROKAR_LIPOPROTEIN"/>
    <property type="match status" value="1"/>
</dbReference>
<evidence type="ECO:0000256" key="9">
    <source>
        <dbReference type="PIRSR" id="PIRSR500134-1"/>
    </source>
</evidence>
<proteinExistence type="inferred from homology"/>
<dbReference type="PANTHER" id="PTHR43750:SF3">
    <property type="entry name" value="UDP-GLUCOSE 6-DEHYDROGENASE TUAD"/>
    <property type="match status" value="1"/>
</dbReference>
<feature type="binding site" evidence="11">
    <location>
        <position position="154"/>
    </location>
    <ligand>
        <name>NAD(+)</name>
        <dbReference type="ChEBI" id="CHEBI:57540"/>
    </ligand>
</feature>
<dbReference type="SUPFAM" id="SSF51735">
    <property type="entry name" value="NAD(P)-binding Rossmann-fold domains"/>
    <property type="match status" value="1"/>
</dbReference>
<evidence type="ECO:0000256" key="3">
    <source>
        <dbReference type="ARBA" id="ARBA00012954"/>
    </source>
</evidence>
<reference evidence="14" key="1">
    <citation type="submission" date="2017-08" db="EMBL/GenBank/DDBJ databases">
        <title>A dynamic microbial community with high functional redundancy inhabits the cold, oxic subseafloor aquifer.</title>
        <authorList>
            <person name="Tully B.J."/>
            <person name="Wheat C.G."/>
            <person name="Glazer B.T."/>
            <person name="Huber J.A."/>
        </authorList>
    </citation>
    <scope>NUCLEOTIDE SEQUENCE [LARGE SCALE GENOMIC DNA]</scope>
</reference>
<feature type="binding site" evidence="10">
    <location>
        <begin position="251"/>
        <end position="255"/>
    </location>
    <ligand>
        <name>substrate</name>
    </ligand>
</feature>
<dbReference type="GO" id="GO:0051287">
    <property type="term" value="F:NAD binding"/>
    <property type="evidence" value="ECO:0007669"/>
    <property type="project" value="InterPro"/>
</dbReference>
<dbReference type="EC" id="1.1.1.22" evidence="3 8"/>
<comment type="function">
    <text evidence="7">Catalyzes the conversion of UDP-glucose into UDP-glucuronate, one of the precursors of teichuronic acid.</text>
</comment>
<evidence type="ECO:0000259" key="12">
    <source>
        <dbReference type="SMART" id="SM00984"/>
    </source>
</evidence>
<dbReference type="SUPFAM" id="SSF48179">
    <property type="entry name" value="6-phosphogluconate dehydrogenase C-terminal domain-like"/>
    <property type="match status" value="1"/>
</dbReference>
<evidence type="ECO:0000256" key="7">
    <source>
        <dbReference type="ARBA" id="ARBA00053241"/>
    </source>
</evidence>
<dbReference type="GO" id="GO:0003979">
    <property type="term" value="F:UDP-glucose 6-dehydrogenase activity"/>
    <property type="evidence" value="ECO:0007669"/>
    <property type="project" value="UniProtKB-EC"/>
</dbReference>
<dbReference type="Pfam" id="PF03720">
    <property type="entry name" value="UDPG_MGDP_dh_C"/>
    <property type="match status" value="1"/>
</dbReference>
<feature type="binding site" evidence="11">
    <location>
        <position position="30"/>
    </location>
    <ligand>
        <name>NAD(+)</name>
        <dbReference type="ChEBI" id="CHEBI:57540"/>
    </ligand>
</feature>
<evidence type="ECO:0000256" key="6">
    <source>
        <dbReference type="ARBA" id="ARBA00047473"/>
    </source>
</evidence>
<dbReference type="InterPro" id="IPR001732">
    <property type="entry name" value="UDP-Glc/GDP-Man_DH_N"/>
</dbReference>
<evidence type="ECO:0000256" key="2">
    <source>
        <dbReference type="ARBA" id="ARBA00006601"/>
    </source>
</evidence>
<feature type="binding site" evidence="11">
    <location>
        <position position="265"/>
    </location>
    <ligand>
        <name>NAD(+)</name>
        <dbReference type="ChEBI" id="CHEBI:57540"/>
    </ligand>
</feature>
<comment type="pathway">
    <text evidence="1">Nucleotide-sugar biosynthesis; UDP-alpha-D-glucuronate biosynthesis; UDP-alpha-D-glucuronate from UDP-alpha-D-glucose: step 1/1.</text>
</comment>
<dbReference type="Gene3D" id="1.20.5.100">
    <property type="entry name" value="Cytochrome c1, transmembrane anchor, C-terminal"/>
    <property type="match status" value="1"/>
</dbReference>
<dbReference type="InterPro" id="IPR036291">
    <property type="entry name" value="NAD(P)-bd_dom_sf"/>
</dbReference>
<feature type="binding site" evidence="10">
    <location>
        <position position="206"/>
    </location>
    <ligand>
        <name>substrate</name>
    </ligand>
</feature>
<gene>
    <name evidence="13" type="ORF">COB21_00225</name>
</gene>
<dbReference type="PIRSF" id="PIRSF500134">
    <property type="entry name" value="UDPglc_DH_bac"/>
    <property type="match status" value="1"/>
</dbReference>
<dbReference type="InterPro" id="IPR014027">
    <property type="entry name" value="UDP-Glc/GDP-Man_DH_C"/>
</dbReference>
<name>A0A2A4X9D9_UNCAE</name>
<dbReference type="Proteomes" id="UP000218775">
    <property type="component" value="Unassembled WGS sequence"/>
</dbReference>
<evidence type="ECO:0000256" key="4">
    <source>
        <dbReference type="ARBA" id="ARBA00023002"/>
    </source>
</evidence>
<dbReference type="GO" id="GO:0000271">
    <property type="term" value="P:polysaccharide biosynthetic process"/>
    <property type="evidence" value="ECO:0007669"/>
    <property type="project" value="InterPro"/>
</dbReference>
<protein>
    <recommendedName>
        <fullName evidence="3 8">UDP-glucose 6-dehydrogenase</fullName>
        <ecNumber evidence="3 8">1.1.1.22</ecNumber>
    </recommendedName>
</protein>
<dbReference type="SUPFAM" id="SSF52413">
    <property type="entry name" value="UDP-glucose/GDP-mannose dehydrogenase C-terminal domain"/>
    <property type="match status" value="1"/>
</dbReference>
<dbReference type="EMBL" id="NVUK01000001">
    <property type="protein sequence ID" value="PCI78759.1"/>
    <property type="molecule type" value="Genomic_DNA"/>
</dbReference>
<dbReference type="InterPro" id="IPR028357">
    <property type="entry name" value="UDPglc_DH_bac"/>
</dbReference>
<keyword evidence="5 8" id="KW-0520">NAD</keyword>